<gene>
    <name evidence="1" type="ORF">AVEN_61441_1</name>
</gene>
<reference evidence="1 2" key="1">
    <citation type="journal article" date="2019" name="Sci. Rep.">
        <title>Orb-weaving spider Araneus ventricosus genome elucidates the spidroin gene catalogue.</title>
        <authorList>
            <person name="Kono N."/>
            <person name="Nakamura H."/>
            <person name="Ohtoshi R."/>
            <person name="Moran D.A.P."/>
            <person name="Shinohara A."/>
            <person name="Yoshida Y."/>
            <person name="Fujiwara M."/>
            <person name="Mori M."/>
            <person name="Tomita M."/>
            <person name="Arakawa K."/>
        </authorList>
    </citation>
    <scope>NUCLEOTIDE SEQUENCE [LARGE SCALE GENOMIC DNA]</scope>
</reference>
<evidence type="ECO:0000313" key="2">
    <source>
        <dbReference type="Proteomes" id="UP000499080"/>
    </source>
</evidence>
<comment type="caution">
    <text evidence="1">The sequence shown here is derived from an EMBL/GenBank/DDBJ whole genome shotgun (WGS) entry which is preliminary data.</text>
</comment>
<dbReference type="AlphaFoldDB" id="A0A4Y2N1E8"/>
<feature type="non-terminal residue" evidence="1">
    <location>
        <position position="111"/>
    </location>
</feature>
<keyword evidence="2" id="KW-1185">Reference proteome</keyword>
<dbReference type="Proteomes" id="UP000499080">
    <property type="component" value="Unassembled WGS sequence"/>
</dbReference>
<name>A0A4Y2N1E8_ARAVE</name>
<accession>A0A4Y2N1E8</accession>
<organism evidence="1 2">
    <name type="scientific">Araneus ventricosus</name>
    <name type="common">Orbweaver spider</name>
    <name type="synonym">Epeira ventricosa</name>
    <dbReference type="NCBI Taxonomy" id="182803"/>
    <lineage>
        <taxon>Eukaryota</taxon>
        <taxon>Metazoa</taxon>
        <taxon>Ecdysozoa</taxon>
        <taxon>Arthropoda</taxon>
        <taxon>Chelicerata</taxon>
        <taxon>Arachnida</taxon>
        <taxon>Araneae</taxon>
        <taxon>Araneomorphae</taxon>
        <taxon>Entelegynae</taxon>
        <taxon>Araneoidea</taxon>
        <taxon>Araneidae</taxon>
        <taxon>Araneus</taxon>
    </lineage>
</organism>
<protein>
    <submittedName>
        <fullName evidence="1">Uncharacterized protein</fullName>
    </submittedName>
</protein>
<evidence type="ECO:0000313" key="1">
    <source>
        <dbReference type="EMBL" id="GBN33228.1"/>
    </source>
</evidence>
<dbReference type="EMBL" id="BGPR01125830">
    <property type="protein sequence ID" value="GBN33228.1"/>
    <property type="molecule type" value="Genomic_DNA"/>
</dbReference>
<sequence>MARYLPTVDTHSLVIIDFTLLIQGSGWNCSPSTDWSIMFWKHNSNQTATAVKACKASQTQQFSPSVRSPSRSYFEQSVSNDALKENYLIGNRHKGLYAERYGLMKSDTGAQ</sequence>
<proteinExistence type="predicted"/>